<proteinExistence type="predicted"/>
<gene>
    <name evidence="2" type="ORF">UFOPK1740_00644</name>
</gene>
<dbReference type="GO" id="GO:0022857">
    <property type="term" value="F:transmembrane transporter activity"/>
    <property type="evidence" value="ECO:0007669"/>
    <property type="project" value="InterPro"/>
</dbReference>
<name>A0A6J6EWL4_9ZZZZ</name>
<evidence type="ECO:0000259" key="1">
    <source>
        <dbReference type="Pfam" id="PF04069"/>
    </source>
</evidence>
<dbReference type="AlphaFoldDB" id="A0A6J6EWL4"/>
<dbReference type="InterPro" id="IPR007210">
    <property type="entry name" value="ABC_Gly_betaine_transp_sub-bd"/>
</dbReference>
<sequence>MDSGSPFATLLQNFQWTNEDQNGVAADIEGGMDPAAAAQKWIDANPDKVKAWLG</sequence>
<evidence type="ECO:0000313" key="2">
    <source>
        <dbReference type="EMBL" id="CAB4577118.1"/>
    </source>
</evidence>
<dbReference type="SUPFAM" id="SSF53850">
    <property type="entry name" value="Periplasmic binding protein-like II"/>
    <property type="match status" value="1"/>
</dbReference>
<reference evidence="2" key="1">
    <citation type="submission" date="2020-05" db="EMBL/GenBank/DDBJ databases">
        <authorList>
            <person name="Chiriac C."/>
            <person name="Salcher M."/>
            <person name="Ghai R."/>
            <person name="Kavagutti S V."/>
        </authorList>
    </citation>
    <scope>NUCLEOTIDE SEQUENCE</scope>
</reference>
<organism evidence="2">
    <name type="scientific">freshwater metagenome</name>
    <dbReference type="NCBI Taxonomy" id="449393"/>
    <lineage>
        <taxon>unclassified sequences</taxon>
        <taxon>metagenomes</taxon>
        <taxon>ecological metagenomes</taxon>
    </lineage>
</organism>
<dbReference type="GO" id="GO:0043190">
    <property type="term" value="C:ATP-binding cassette (ABC) transporter complex"/>
    <property type="evidence" value="ECO:0007669"/>
    <property type="project" value="InterPro"/>
</dbReference>
<dbReference type="Pfam" id="PF04069">
    <property type="entry name" value="OpuAC"/>
    <property type="match status" value="1"/>
</dbReference>
<dbReference type="EMBL" id="CAEZTU010000020">
    <property type="protein sequence ID" value="CAB4577118.1"/>
    <property type="molecule type" value="Genomic_DNA"/>
</dbReference>
<accession>A0A6J6EWL4</accession>
<protein>
    <submittedName>
        <fullName evidence="2">Unannotated protein</fullName>
    </submittedName>
</protein>
<feature type="domain" description="ABC-type glycine betaine transport system substrate-binding" evidence="1">
    <location>
        <begin position="8"/>
        <end position="43"/>
    </location>
</feature>
<dbReference type="Gene3D" id="3.40.190.10">
    <property type="entry name" value="Periplasmic binding protein-like II"/>
    <property type="match status" value="1"/>
</dbReference>